<feature type="transmembrane region" description="Helical" evidence="1">
    <location>
        <begin position="115"/>
        <end position="138"/>
    </location>
</feature>
<keyword evidence="3" id="KW-1185">Reference proteome</keyword>
<keyword evidence="1" id="KW-1133">Transmembrane helix</keyword>
<dbReference type="GeneID" id="84230813"/>
<proteinExistence type="predicted"/>
<evidence type="ECO:0000313" key="3">
    <source>
        <dbReference type="Proteomes" id="UP001183006"/>
    </source>
</evidence>
<reference evidence="2" key="1">
    <citation type="submission" date="2023-08" db="EMBL/GenBank/DDBJ databases">
        <title>Methanolobus mangrovi sp. nov. and Methanolobus sediminis sp. nov, two novel methylotrophic methanogens isolated from mangrove sediments in China.</title>
        <authorList>
            <person name="Zhou J."/>
        </authorList>
    </citation>
    <scope>NUCLEOTIDE SEQUENCE</scope>
    <source>
        <strain evidence="2">FTZ2</strain>
    </source>
</reference>
<dbReference type="RefSeq" id="WP_309307812.1">
    <property type="nucleotide sequence ID" value="NZ_CP133594.1"/>
</dbReference>
<evidence type="ECO:0000313" key="2">
    <source>
        <dbReference type="EMBL" id="WMW22019.1"/>
    </source>
</evidence>
<dbReference type="EMBL" id="CP133594">
    <property type="protein sequence ID" value="WMW22019.1"/>
    <property type="molecule type" value="Genomic_DNA"/>
</dbReference>
<dbReference type="AlphaFoldDB" id="A0AA51UF09"/>
<name>A0AA51UF09_9EURY</name>
<evidence type="ECO:0000256" key="1">
    <source>
        <dbReference type="SAM" id="Phobius"/>
    </source>
</evidence>
<organism evidence="2 3">
    <name type="scientific">Methanolobus mangrovi</name>
    <dbReference type="NCBI Taxonomy" id="3072977"/>
    <lineage>
        <taxon>Archaea</taxon>
        <taxon>Methanobacteriati</taxon>
        <taxon>Methanobacteriota</taxon>
        <taxon>Stenosarchaea group</taxon>
        <taxon>Methanomicrobia</taxon>
        <taxon>Methanosarcinales</taxon>
        <taxon>Methanosarcinaceae</taxon>
        <taxon>Methanolobus</taxon>
    </lineage>
</organism>
<accession>A0AA51UF09</accession>
<keyword evidence="1" id="KW-0472">Membrane</keyword>
<sequence>MDTKNDIKWDIDVSILTNRFILKELLKVLGIATFVTVAIVLLITLPSILGGDIHSNSSNARDMKYALTLIGMLFFFTALFIFVYYGNMYMLSYSMDSKSVSTISRTEQRGKNSKLNFLLIIIGLLARNPTATGIGFLASSHQDQNLKWKNIKKATFHPDSSTVTLSAGYGEKSIVFCTDDNYDEVSGFIRSMCSDSCHINEK</sequence>
<keyword evidence="1" id="KW-0812">Transmembrane</keyword>
<dbReference type="KEGG" id="mmav:RE476_11690"/>
<feature type="transmembrane region" description="Helical" evidence="1">
    <location>
        <begin position="25"/>
        <end position="45"/>
    </location>
</feature>
<feature type="transmembrane region" description="Helical" evidence="1">
    <location>
        <begin position="65"/>
        <end position="85"/>
    </location>
</feature>
<dbReference type="Proteomes" id="UP001183006">
    <property type="component" value="Chromosome"/>
</dbReference>
<protein>
    <submittedName>
        <fullName evidence="2">Uncharacterized protein</fullName>
    </submittedName>
</protein>
<gene>
    <name evidence="2" type="ORF">RE476_11690</name>
</gene>